<dbReference type="GO" id="GO:0000940">
    <property type="term" value="C:outer kinetochore"/>
    <property type="evidence" value="ECO:0007669"/>
    <property type="project" value="InterPro"/>
</dbReference>
<evidence type="ECO:0000256" key="10">
    <source>
        <dbReference type="ARBA" id="ARBA00023212"/>
    </source>
</evidence>
<evidence type="ECO:0000256" key="3">
    <source>
        <dbReference type="ARBA" id="ARBA00007716"/>
    </source>
</evidence>
<protein>
    <recommendedName>
        <fullName evidence="15">Spindle and kinetochore-associated protein 3</fullName>
    </recommendedName>
</protein>
<evidence type="ECO:0000256" key="1">
    <source>
        <dbReference type="ARBA" id="ARBA00004186"/>
    </source>
</evidence>
<dbReference type="InterPro" id="IPR033341">
    <property type="entry name" value="SKA3"/>
</dbReference>
<evidence type="ECO:0000256" key="5">
    <source>
        <dbReference type="ARBA" id="ARBA00022490"/>
    </source>
</evidence>
<organism evidence="13 14">
    <name type="scientific">Protea cynaroides</name>
    <dbReference type="NCBI Taxonomy" id="273540"/>
    <lineage>
        <taxon>Eukaryota</taxon>
        <taxon>Viridiplantae</taxon>
        <taxon>Streptophyta</taxon>
        <taxon>Embryophyta</taxon>
        <taxon>Tracheophyta</taxon>
        <taxon>Spermatophyta</taxon>
        <taxon>Magnoliopsida</taxon>
        <taxon>Proteales</taxon>
        <taxon>Proteaceae</taxon>
        <taxon>Protea</taxon>
    </lineage>
</organism>
<evidence type="ECO:0008006" key="15">
    <source>
        <dbReference type="Google" id="ProtNLM"/>
    </source>
</evidence>
<dbReference type="EMBL" id="JAMYWD010000002">
    <property type="protein sequence ID" value="KAJ4979309.1"/>
    <property type="molecule type" value="Genomic_DNA"/>
</dbReference>
<proteinExistence type="inferred from homology"/>
<keyword evidence="6" id="KW-0132">Cell division</keyword>
<evidence type="ECO:0000313" key="14">
    <source>
        <dbReference type="Proteomes" id="UP001141806"/>
    </source>
</evidence>
<comment type="subcellular location">
    <subcellularLocation>
        <location evidence="2">Chromosome</location>
        <location evidence="2">Centromere</location>
        <location evidence="2">Kinetochore</location>
    </subcellularLocation>
    <subcellularLocation>
        <location evidence="1">Cytoplasm</location>
        <location evidence="1">Cytoskeleton</location>
        <location evidence="1">Spindle</location>
    </subcellularLocation>
</comment>
<dbReference type="Gene3D" id="6.10.250.1400">
    <property type="match status" value="1"/>
</dbReference>
<keyword evidence="5" id="KW-0963">Cytoplasm</keyword>
<comment type="caution">
    <text evidence="13">The sequence shown here is derived from an EMBL/GenBank/DDBJ whole genome shotgun (WGS) entry which is preliminary data.</text>
</comment>
<gene>
    <name evidence="13" type="ORF">NE237_010089</name>
</gene>
<keyword evidence="12" id="KW-0137">Centromere</keyword>
<evidence type="ECO:0000256" key="7">
    <source>
        <dbReference type="ARBA" id="ARBA00022701"/>
    </source>
</evidence>
<evidence type="ECO:0000256" key="8">
    <source>
        <dbReference type="ARBA" id="ARBA00022776"/>
    </source>
</evidence>
<dbReference type="PANTHER" id="PTHR48118">
    <property type="entry name" value="SPINDLE AND KINETOCHORE-ASSOCIATED PROTEIN 3"/>
    <property type="match status" value="1"/>
</dbReference>
<sequence length="322" mass="35451">MAEDSVSVFCKALSSFCKHLQTNCDALKQSVERRPIPLDSASSTFIQSLNRRVSTASSDLNLLDSMAFGTVSFEELLGHCNEVYKKNQNDLIQLEDRLKSFGYVPVVEVDDEDEDSTTPSGLDPKLMKLQDGLELPSVSRGEFSAAGSIMKRLEEDPLFEDSLSLHKLGFSDVCLATLASEANDKNGIQEISMRNPMNNLSGGTNETKGSCQYAKDILGQEVDDPKSLGGANTAINISEDDYENLPSYIKSLASWEDLQAAVEKINSTLGKQENSQERNLLYQDKLTSMGLGPKGRSYLLLLLRMNRLVIETIAGSIVYRVL</sequence>
<dbReference type="Proteomes" id="UP001141806">
    <property type="component" value="Unassembled WGS sequence"/>
</dbReference>
<evidence type="ECO:0000256" key="2">
    <source>
        <dbReference type="ARBA" id="ARBA00004629"/>
    </source>
</evidence>
<dbReference type="AlphaFoldDB" id="A0A9Q0KZ39"/>
<accession>A0A9Q0KZ39</accession>
<dbReference type="GO" id="GO:0000278">
    <property type="term" value="P:mitotic cell cycle"/>
    <property type="evidence" value="ECO:0007669"/>
    <property type="project" value="TreeGrafter"/>
</dbReference>
<dbReference type="GO" id="GO:0007059">
    <property type="term" value="P:chromosome segregation"/>
    <property type="evidence" value="ECO:0007669"/>
    <property type="project" value="InterPro"/>
</dbReference>
<evidence type="ECO:0000256" key="12">
    <source>
        <dbReference type="ARBA" id="ARBA00023328"/>
    </source>
</evidence>
<dbReference type="OrthoDB" id="552789at2759"/>
<dbReference type="GO" id="GO:0005876">
    <property type="term" value="C:spindle microtubule"/>
    <property type="evidence" value="ECO:0007669"/>
    <property type="project" value="TreeGrafter"/>
</dbReference>
<evidence type="ECO:0000256" key="9">
    <source>
        <dbReference type="ARBA" id="ARBA00022838"/>
    </source>
</evidence>
<keyword evidence="14" id="KW-1185">Reference proteome</keyword>
<name>A0A9Q0KZ39_9MAGN</name>
<dbReference type="GO" id="GO:0051301">
    <property type="term" value="P:cell division"/>
    <property type="evidence" value="ECO:0007669"/>
    <property type="project" value="UniProtKB-KW"/>
</dbReference>
<comment type="similarity">
    <text evidence="3">Belongs to the SKA3 family.</text>
</comment>
<keyword evidence="10" id="KW-0206">Cytoskeleton</keyword>
<dbReference type="PANTHER" id="PTHR48118:SF1">
    <property type="entry name" value="SPINDLE AND KINETOCHORE-ASSOCIATED PROTEIN 3"/>
    <property type="match status" value="1"/>
</dbReference>
<evidence type="ECO:0000256" key="11">
    <source>
        <dbReference type="ARBA" id="ARBA00023306"/>
    </source>
</evidence>
<keyword evidence="8" id="KW-0498">Mitosis</keyword>
<evidence type="ECO:0000256" key="4">
    <source>
        <dbReference type="ARBA" id="ARBA00022454"/>
    </source>
</evidence>
<keyword evidence="11" id="KW-0131">Cell cycle</keyword>
<evidence type="ECO:0000313" key="13">
    <source>
        <dbReference type="EMBL" id="KAJ4979309.1"/>
    </source>
</evidence>
<keyword evidence="7" id="KW-0493">Microtubule</keyword>
<reference evidence="13" key="1">
    <citation type="journal article" date="2023" name="Plant J.">
        <title>The genome of the king protea, Protea cynaroides.</title>
        <authorList>
            <person name="Chang J."/>
            <person name="Duong T.A."/>
            <person name="Schoeman C."/>
            <person name="Ma X."/>
            <person name="Roodt D."/>
            <person name="Barker N."/>
            <person name="Li Z."/>
            <person name="Van de Peer Y."/>
            <person name="Mizrachi E."/>
        </authorList>
    </citation>
    <scope>NUCLEOTIDE SEQUENCE</scope>
    <source>
        <tissue evidence="13">Young leaves</tissue>
    </source>
</reference>
<evidence type="ECO:0000256" key="6">
    <source>
        <dbReference type="ARBA" id="ARBA00022618"/>
    </source>
</evidence>
<keyword evidence="4" id="KW-0158">Chromosome</keyword>
<keyword evidence="9" id="KW-0995">Kinetochore</keyword>